<comment type="caution">
    <text evidence="3">The sequence shown here is derived from an EMBL/GenBank/DDBJ whole genome shotgun (WGS) entry which is preliminary data.</text>
</comment>
<dbReference type="OrthoDB" id="5324651at2759"/>
<evidence type="ECO:0000256" key="1">
    <source>
        <dbReference type="SAM" id="Coils"/>
    </source>
</evidence>
<keyword evidence="4" id="KW-1185">Reference proteome</keyword>
<proteinExistence type="predicted"/>
<name>A0A9P8VV13_9HYPO</name>
<feature type="coiled-coil region" evidence="1">
    <location>
        <begin position="274"/>
        <end position="333"/>
    </location>
</feature>
<sequence length="368" mass="41615">MTVPLATRRRVYLAAKTIFSGADAQVRRRKIIVKMVHSCSGKLDPLLREFGEPMLVDILRKLLEDRIFELTLRAKAEFPELFAASLRDAEREASEAEAASSTQGALDELQSGDEDEEAKELPEQMHPAEEYVPKRDIPPPDWPATTPSIPSLYPSYIPYQSQHLLLTTSQQILEECCFDFAAKWLPDIVRENGWDCPAAVELTEWNKIMGTKHYDRIPPLALDLSGSTLTQLLAKTHMLRHTAVHRLPTPARGISQLLDCAVQLAGALQDHKRAAQLEQLKSEVDSKIQAMELTKNFLENDTSSKLDDIRRQREELDRRERELIANMVRQDREDKALVGKLLMESVGRVLGEGMGMLLMVGWGQVRAR</sequence>
<reference evidence="3 4" key="1">
    <citation type="journal article" date="2021" name="Nat. Commun.">
        <title>Genetic determinants of endophytism in the Arabidopsis root mycobiome.</title>
        <authorList>
            <person name="Mesny F."/>
            <person name="Miyauchi S."/>
            <person name="Thiergart T."/>
            <person name="Pickel B."/>
            <person name="Atanasova L."/>
            <person name="Karlsson M."/>
            <person name="Huettel B."/>
            <person name="Barry K.W."/>
            <person name="Haridas S."/>
            <person name="Chen C."/>
            <person name="Bauer D."/>
            <person name="Andreopoulos W."/>
            <person name="Pangilinan J."/>
            <person name="LaButti K."/>
            <person name="Riley R."/>
            <person name="Lipzen A."/>
            <person name="Clum A."/>
            <person name="Drula E."/>
            <person name="Henrissat B."/>
            <person name="Kohler A."/>
            <person name="Grigoriev I.V."/>
            <person name="Martin F.M."/>
            <person name="Hacquard S."/>
        </authorList>
    </citation>
    <scope>NUCLEOTIDE SEQUENCE [LARGE SCALE GENOMIC DNA]</scope>
    <source>
        <strain evidence="3 4">MPI-CAGE-CH-0241</strain>
    </source>
</reference>
<dbReference type="AlphaFoldDB" id="A0A9P8VV13"/>
<evidence type="ECO:0008006" key="5">
    <source>
        <dbReference type="Google" id="ProtNLM"/>
    </source>
</evidence>
<accession>A0A9P8VV13</accession>
<feature type="region of interest" description="Disordered" evidence="2">
    <location>
        <begin position="93"/>
        <end position="144"/>
    </location>
</feature>
<dbReference type="Proteomes" id="UP000777438">
    <property type="component" value="Unassembled WGS sequence"/>
</dbReference>
<keyword evidence="1" id="KW-0175">Coiled coil</keyword>
<gene>
    <name evidence="3" type="ORF">B0T10DRAFT_532044</name>
</gene>
<organism evidence="3 4">
    <name type="scientific">Thelonectria olida</name>
    <dbReference type="NCBI Taxonomy" id="1576542"/>
    <lineage>
        <taxon>Eukaryota</taxon>
        <taxon>Fungi</taxon>
        <taxon>Dikarya</taxon>
        <taxon>Ascomycota</taxon>
        <taxon>Pezizomycotina</taxon>
        <taxon>Sordariomycetes</taxon>
        <taxon>Hypocreomycetidae</taxon>
        <taxon>Hypocreales</taxon>
        <taxon>Nectriaceae</taxon>
        <taxon>Thelonectria</taxon>
    </lineage>
</organism>
<evidence type="ECO:0000313" key="3">
    <source>
        <dbReference type="EMBL" id="KAH6880116.1"/>
    </source>
</evidence>
<feature type="compositionally biased region" description="Basic and acidic residues" evidence="2">
    <location>
        <begin position="119"/>
        <end position="138"/>
    </location>
</feature>
<evidence type="ECO:0000256" key="2">
    <source>
        <dbReference type="SAM" id="MobiDB-lite"/>
    </source>
</evidence>
<protein>
    <recommendedName>
        <fullName evidence="5">Ubiquinol-cytochrome-c reductase cytochrome c1</fullName>
    </recommendedName>
</protein>
<dbReference type="EMBL" id="JAGPYM010000027">
    <property type="protein sequence ID" value="KAH6880116.1"/>
    <property type="molecule type" value="Genomic_DNA"/>
</dbReference>
<evidence type="ECO:0000313" key="4">
    <source>
        <dbReference type="Proteomes" id="UP000777438"/>
    </source>
</evidence>